<proteinExistence type="predicted"/>
<dbReference type="Pfam" id="PF09084">
    <property type="entry name" value="NMT1"/>
    <property type="match status" value="1"/>
</dbReference>
<name>A0AB38FCY7_RHOWR</name>
<feature type="domain" description="SsuA/THI5-like" evidence="1">
    <location>
        <begin position="29"/>
        <end position="145"/>
    </location>
</feature>
<evidence type="ECO:0000313" key="2">
    <source>
        <dbReference type="EMBL" id="SPZ39495.1"/>
    </source>
</evidence>
<reference evidence="2 3" key="1">
    <citation type="submission" date="2018-06" db="EMBL/GenBank/DDBJ databases">
        <authorList>
            <consortium name="Pathogen Informatics"/>
            <person name="Doyle S."/>
        </authorList>
    </citation>
    <scope>NUCLEOTIDE SEQUENCE [LARGE SCALE GENOMIC DNA]</scope>
    <source>
        <strain evidence="2 3">NCTC13229</strain>
    </source>
</reference>
<dbReference type="SUPFAM" id="SSF53850">
    <property type="entry name" value="Periplasmic binding protein-like II"/>
    <property type="match status" value="1"/>
</dbReference>
<gene>
    <name evidence="2" type="ORF">NCTC13229_02974</name>
</gene>
<dbReference type="Gene3D" id="3.40.190.10">
    <property type="entry name" value="Periplasmic binding protein-like II"/>
    <property type="match status" value="1"/>
</dbReference>
<dbReference type="InterPro" id="IPR015168">
    <property type="entry name" value="SsuA/THI5"/>
</dbReference>
<evidence type="ECO:0000313" key="3">
    <source>
        <dbReference type="Proteomes" id="UP000251211"/>
    </source>
</evidence>
<dbReference type="AlphaFoldDB" id="A0AB38FCY7"/>
<sequence length="317" mass="35183">MPKERVLRTVFESRGYTSTVADGTLAIPGVSIDFVDAVPISSAMNAVADGLQFDVGEITLIDYMIARELGRPLVALPIFPNRNFPHDRILYRADSGIEVPKDLEGKRIGVKSYPQTAPVWGRGILHDQYGVDLNRVTWVALEGAHLDDFRNPSNVEMAPAGSSLAELLASGDIDAADDPGRPWRDRGERWDYDSTEIKPLVPNPAQDAADWYRKTGVYPILHVIVIKQEVLTARPDIARTLFDAFTTAKQAYLDVLDDPTELKARGRSIVGPDFLPYGISPNRAAIDTLCEFAHHQKITTTRYQVEDLFGPHALFDE</sequence>
<accession>A0AB38FCY7</accession>
<dbReference type="EMBL" id="UAUI01000011">
    <property type="protein sequence ID" value="SPZ39495.1"/>
    <property type="molecule type" value="Genomic_DNA"/>
</dbReference>
<protein>
    <submittedName>
        <fullName evidence="2">ABC-type taurine transport system, periplasmic component</fullName>
    </submittedName>
</protein>
<organism evidence="2 3">
    <name type="scientific">Rhodococcus wratislaviensis</name>
    <name type="common">Tsukamurella wratislaviensis</name>
    <dbReference type="NCBI Taxonomy" id="44752"/>
    <lineage>
        <taxon>Bacteria</taxon>
        <taxon>Bacillati</taxon>
        <taxon>Actinomycetota</taxon>
        <taxon>Actinomycetes</taxon>
        <taxon>Mycobacteriales</taxon>
        <taxon>Nocardiaceae</taxon>
        <taxon>Rhodococcus</taxon>
    </lineage>
</organism>
<dbReference type="RefSeq" id="WP_146777770.1">
    <property type="nucleotide sequence ID" value="NZ_QTTP01000001.1"/>
</dbReference>
<dbReference type="Proteomes" id="UP000251211">
    <property type="component" value="Unassembled WGS sequence"/>
</dbReference>
<evidence type="ECO:0000259" key="1">
    <source>
        <dbReference type="Pfam" id="PF09084"/>
    </source>
</evidence>
<comment type="caution">
    <text evidence="2">The sequence shown here is derived from an EMBL/GenBank/DDBJ whole genome shotgun (WGS) entry which is preliminary data.</text>
</comment>